<sequence>MTYRLCLVACLLLAACGNVTTSQAPLVTEGPLTAVPYPGTVIPGITSPMPRVAAMPEPSPPDAVAEIGAGPGCASGRLTPSQRAICGSPTALWLDRQLDGIQGWKIAGPAAVGKAETGAMRTAVRRWVDQCGADIGCIQSRQFGMLRTLTAAIDGAQWGGRYDGPYWTMYVLPAQYVGEVNVFLTLDRNGRECALALTGVRQDLHDRFPLPDLRDGAIGGRDRLYLADPGTPSALPGQGGLIRFTRVGSKVWIHRDGRTPAMDRQCRAGAIYGEYRKDDPKRPVVSYLGAPGLEPLPPHIMVPGG</sequence>
<gene>
    <name evidence="2" type="ORF">BWR60_16185</name>
</gene>
<evidence type="ECO:0000256" key="1">
    <source>
        <dbReference type="SAM" id="SignalP"/>
    </source>
</evidence>
<keyword evidence="3" id="KW-1185">Reference proteome</keyword>
<dbReference type="AlphaFoldDB" id="A0A211ZLK6"/>
<feature type="chain" id="PRO_5012194250" evidence="1">
    <location>
        <begin position="25"/>
        <end position="305"/>
    </location>
</feature>
<evidence type="ECO:0000313" key="3">
    <source>
        <dbReference type="Proteomes" id="UP000196655"/>
    </source>
</evidence>
<dbReference type="RefSeq" id="WP_088152058.1">
    <property type="nucleotide sequence ID" value="NZ_NHON01000028.1"/>
</dbReference>
<keyword evidence="1" id="KW-0732">Signal</keyword>
<dbReference type="OrthoDB" id="197007at2"/>
<dbReference type="Proteomes" id="UP000196655">
    <property type="component" value="Unassembled WGS sequence"/>
</dbReference>
<name>A0A211ZLK6_9PROT</name>
<proteinExistence type="predicted"/>
<accession>A0A211ZLK6</accession>
<feature type="signal peptide" evidence="1">
    <location>
        <begin position="1"/>
        <end position="24"/>
    </location>
</feature>
<protein>
    <submittedName>
        <fullName evidence="2">Uncharacterized protein</fullName>
    </submittedName>
</protein>
<reference evidence="3" key="1">
    <citation type="submission" date="2017-05" db="EMBL/GenBank/DDBJ databases">
        <authorList>
            <person name="Macchi M."/>
            <person name="Festa S."/>
            <person name="Coppotelli B.M."/>
            <person name="Morelli I.S."/>
        </authorList>
    </citation>
    <scope>NUCLEOTIDE SEQUENCE [LARGE SCALE GENOMIC DNA]</scope>
    <source>
        <strain evidence="3">I</strain>
    </source>
</reference>
<comment type="caution">
    <text evidence="2">The sequence shown here is derived from an EMBL/GenBank/DDBJ whole genome shotgun (WGS) entry which is preliminary data.</text>
</comment>
<organism evidence="2 3">
    <name type="scientific">Inquilinus limosus</name>
    <dbReference type="NCBI Taxonomy" id="171674"/>
    <lineage>
        <taxon>Bacteria</taxon>
        <taxon>Pseudomonadati</taxon>
        <taxon>Pseudomonadota</taxon>
        <taxon>Alphaproteobacteria</taxon>
        <taxon>Rhodospirillales</taxon>
        <taxon>Rhodospirillaceae</taxon>
        <taxon>Inquilinus</taxon>
    </lineage>
</organism>
<evidence type="ECO:0000313" key="2">
    <source>
        <dbReference type="EMBL" id="OWJ66130.1"/>
    </source>
</evidence>
<dbReference type="PROSITE" id="PS51257">
    <property type="entry name" value="PROKAR_LIPOPROTEIN"/>
    <property type="match status" value="1"/>
</dbReference>
<dbReference type="EMBL" id="NHON01000028">
    <property type="protein sequence ID" value="OWJ66130.1"/>
    <property type="molecule type" value="Genomic_DNA"/>
</dbReference>